<dbReference type="RefSeq" id="WP_146847745.1">
    <property type="nucleotide sequence ID" value="NZ_BJWH01000028.1"/>
</dbReference>
<dbReference type="EMBL" id="BJWH01000028">
    <property type="protein sequence ID" value="GEM00146.1"/>
    <property type="molecule type" value="Genomic_DNA"/>
</dbReference>
<accession>A0A511JQL8</accession>
<sequence length="105" mass="10689">MSNVARRCTTEGCAANGKVQTAATCPVCGRPTVWTVLRVPPPGGGPIAPIYSTPMPLKGHPDPQTRPAGSETRTCTNPACASFHLVQDAAVCVQCGTATVAATAL</sequence>
<gene>
    <name evidence="2" type="ORF">CTE05_36920</name>
</gene>
<name>A0A511JQL8_9CELL</name>
<organism evidence="2 3">
    <name type="scientific">Cellulomonas terrae</name>
    <dbReference type="NCBI Taxonomy" id="311234"/>
    <lineage>
        <taxon>Bacteria</taxon>
        <taxon>Bacillati</taxon>
        <taxon>Actinomycetota</taxon>
        <taxon>Actinomycetes</taxon>
        <taxon>Micrococcales</taxon>
        <taxon>Cellulomonadaceae</taxon>
        <taxon>Cellulomonas</taxon>
    </lineage>
</organism>
<evidence type="ECO:0000256" key="1">
    <source>
        <dbReference type="SAM" id="MobiDB-lite"/>
    </source>
</evidence>
<dbReference type="Proteomes" id="UP000321049">
    <property type="component" value="Unassembled WGS sequence"/>
</dbReference>
<proteinExistence type="predicted"/>
<protein>
    <submittedName>
        <fullName evidence="2">Uncharacterized protein</fullName>
    </submittedName>
</protein>
<dbReference type="OrthoDB" id="4827079at2"/>
<feature type="region of interest" description="Disordered" evidence="1">
    <location>
        <begin position="45"/>
        <end position="71"/>
    </location>
</feature>
<dbReference type="AlphaFoldDB" id="A0A511JQL8"/>
<evidence type="ECO:0000313" key="3">
    <source>
        <dbReference type="Proteomes" id="UP000321049"/>
    </source>
</evidence>
<comment type="caution">
    <text evidence="2">The sequence shown here is derived from an EMBL/GenBank/DDBJ whole genome shotgun (WGS) entry which is preliminary data.</text>
</comment>
<keyword evidence="3" id="KW-1185">Reference proteome</keyword>
<evidence type="ECO:0000313" key="2">
    <source>
        <dbReference type="EMBL" id="GEM00146.1"/>
    </source>
</evidence>
<reference evidence="2 3" key="1">
    <citation type="submission" date="2019-07" db="EMBL/GenBank/DDBJ databases">
        <title>Whole genome shotgun sequence of Cellulomonas terrae NBRC 100819.</title>
        <authorList>
            <person name="Hosoyama A."/>
            <person name="Uohara A."/>
            <person name="Ohji S."/>
            <person name="Ichikawa N."/>
        </authorList>
    </citation>
    <scope>NUCLEOTIDE SEQUENCE [LARGE SCALE GENOMIC DNA]</scope>
    <source>
        <strain evidence="2 3">NBRC 100819</strain>
    </source>
</reference>